<feature type="domain" description="NADH:flavin oxidoreductase/NADH oxidase N-terminal" evidence="4">
    <location>
        <begin position="5"/>
        <end position="338"/>
    </location>
</feature>
<keyword evidence="5" id="KW-0614">Plasmid</keyword>
<dbReference type="GO" id="GO:0010181">
    <property type="term" value="F:FMN binding"/>
    <property type="evidence" value="ECO:0007669"/>
    <property type="project" value="InterPro"/>
</dbReference>
<gene>
    <name evidence="5" type="ordered locus">Caul_5112</name>
</gene>
<dbReference type="InterPro" id="IPR045247">
    <property type="entry name" value="Oye-like"/>
</dbReference>
<protein>
    <submittedName>
        <fullName evidence="5">NADH:flavin oxidoreductase/NADH oxidase</fullName>
    </submittedName>
</protein>
<keyword evidence="3" id="KW-0560">Oxidoreductase</keyword>
<name>B0T957_CAUSK</name>
<dbReference type="EMBL" id="CP000928">
    <property type="protein sequence ID" value="ABZ74232.1"/>
    <property type="molecule type" value="Genomic_DNA"/>
</dbReference>
<comment type="cofactor">
    <cofactor evidence="1">
        <name>FMN</name>
        <dbReference type="ChEBI" id="CHEBI:58210"/>
    </cofactor>
</comment>
<dbReference type="HOGENOM" id="CLU_012153_0_0_5"/>
<evidence type="ECO:0000259" key="4">
    <source>
        <dbReference type="Pfam" id="PF00724"/>
    </source>
</evidence>
<dbReference type="Gene3D" id="3.20.20.70">
    <property type="entry name" value="Aldolase class I"/>
    <property type="match status" value="1"/>
</dbReference>
<geneLocation type="plasmid" evidence="5">
    <name>pCAUL01</name>
</geneLocation>
<dbReference type="InterPro" id="IPR013785">
    <property type="entry name" value="Aldolase_TIM"/>
</dbReference>
<dbReference type="SUPFAM" id="SSF51395">
    <property type="entry name" value="FMN-linked oxidoreductases"/>
    <property type="match status" value="1"/>
</dbReference>
<dbReference type="CDD" id="cd02933">
    <property type="entry name" value="OYE_like_FMN"/>
    <property type="match status" value="1"/>
</dbReference>
<reference evidence="5" key="1">
    <citation type="submission" date="2008-01" db="EMBL/GenBank/DDBJ databases">
        <title>Complete sequence of plasmid1 pCAUL01 of Caulobacter sp. K31.</title>
        <authorList>
            <consortium name="US DOE Joint Genome Institute"/>
            <person name="Copeland A."/>
            <person name="Lucas S."/>
            <person name="Lapidus A."/>
            <person name="Barry K."/>
            <person name="Glavina del Rio T."/>
            <person name="Dalin E."/>
            <person name="Tice H."/>
            <person name="Pitluck S."/>
            <person name="Bruce D."/>
            <person name="Goodwin L."/>
            <person name="Thompson L.S."/>
            <person name="Brettin T."/>
            <person name="Detter J.C."/>
            <person name="Han C."/>
            <person name="Schmutz J."/>
            <person name="Larimer F."/>
            <person name="Land M."/>
            <person name="Hauser L."/>
            <person name="Kyrpides N."/>
            <person name="Kim E."/>
            <person name="Stephens C."/>
            <person name="Richardson P."/>
        </authorList>
    </citation>
    <scope>NUCLEOTIDE SEQUENCE [LARGE SCALE GENOMIC DNA]</scope>
    <source>
        <strain evidence="5">K31</strain>
        <plasmid evidence="5">pCAUL01</plasmid>
    </source>
</reference>
<organism evidence="5">
    <name type="scientific">Caulobacter sp. (strain K31)</name>
    <dbReference type="NCBI Taxonomy" id="366602"/>
    <lineage>
        <taxon>Bacteria</taxon>
        <taxon>Pseudomonadati</taxon>
        <taxon>Pseudomonadota</taxon>
        <taxon>Alphaproteobacteria</taxon>
        <taxon>Caulobacterales</taxon>
        <taxon>Caulobacteraceae</taxon>
        <taxon>Caulobacter</taxon>
    </lineage>
</organism>
<proteinExistence type="inferred from homology"/>
<dbReference type="PANTHER" id="PTHR22893">
    <property type="entry name" value="NADH OXIDOREDUCTASE-RELATED"/>
    <property type="match status" value="1"/>
</dbReference>
<accession>B0T957</accession>
<dbReference type="AlphaFoldDB" id="B0T957"/>
<sequence length="372" mass="39632">MSASLFDAFALHGLELKNRIVMAPMTRGRAENPELIPNALMARYYAQRAGAGLIVTEGAWVNREGIGFINAPGIFDQAQVEGWKVVTGAVHAAGGRIFSQLAHVGAVSHPDHLEGLTPLAPSAINPRDVTFTASGLRDTPTPREMSVEDIERTIDDFRRAALNAKAAGFDGVEIHGAHIFLIPEFLSSTLNQRTDDYGGSPENRARFVLELVQVLIGVWGPGRVGLKLSPASTSGLLAPNADTEPTFRYLLEQLNDYDLAYVHALGPQAPVDGTPAAPFADIAAYVRPLYKGVLIVGGGYTQQSGQAVLARGHADLIAYGAPFLANPDLVERFRQGVALATADAEFFYAGGDRGYADYPSHTLASDAVAVLA</sequence>
<evidence type="ECO:0000256" key="1">
    <source>
        <dbReference type="ARBA" id="ARBA00001917"/>
    </source>
</evidence>
<evidence type="ECO:0000313" key="5">
    <source>
        <dbReference type="EMBL" id="ABZ74232.1"/>
    </source>
</evidence>
<evidence type="ECO:0000256" key="2">
    <source>
        <dbReference type="ARBA" id="ARBA00005979"/>
    </source>
</evidence>
<dbReference type="FunFam" id="3.20.20.70:FF:000059">
    <property type="entry name" value="N-ethylmaleimide reductase, FMN-linked"/>
    <property type="match status" value="1"/>
</dbReference>
<dbReference type="InterPro" id="IPR001155">
    <property type="entry name" value="OxRdtase_FMN_N"/>
</dbReference>
<dbReference type="Pfam" id="PF00724">
    <property type="entry name" value="Oxidored_FMN"/>
    <property type="match status" value="1"/>
</dbReference>
<comment type="similarity">
    <text evidence="2">Belongs to the NADH:flavin oxidoreductase/NADH oxidase family.</text>
</comment>
<dbReference type="KEGG" id="cak:Caul_5112"/>
<dbReference type="GO" id="GO:0005829">
    <property type="term" value="C:cytosol"/>
    <property type="evidence" value="ECO:0007669"/>
    <property type="project" value="UniProtKB-ARBA"/>
</dbReference>
<dbReference type="OrthoDB" id="9784632at2"/>
<dbReference type="GO" id="GO:0016628">
    <property type="term" value="F:oxidoreductase activity, acting on the CH-CH group of donors, NAD or NADP as acceptor"/>
    <property type="evidence" value="ECO:0007669"/>
    <property type="project" value="UniProtKB-ARBA"/>
</dbReference>
<evidence type="ECO:0000256" key="3">
    <source>
        <dbReference type="ARBA" id="ARBA00023002"/>
    </source>
</evidence>
<dbReference type="PANTHER" id="PTHR22893:SF91">
    <property type="entry name" value="NADPH DEHYDROGENASE 2-RELATED"/>
    <property type="match status" value="1"/>
</dbReference>